<organism evidence="2">
    <name type="scientific">Timema monikensis</name>
    <dbReference type="NCBI Taxonomy" id="170555"/>
    <lineage>
        <taxon>Eukaryota</taxon>
        <taxon>Metazoa</taxon>
        <taxon>Ecdysozoa</taxon>
        <taxon>Arthropoda</taxon>
        <taxon>Hexapoda</taxon>
        <taxon>Insecta</taxon>
        <taxon>Pterygota</taxon>
        <taxon>Neoptera</taxon>
        <taxon>Polyneoptera</taxon>
        <taxon>Phasmatodea</taxon>
        <taxon>Timematodea</taxon>
        <taxon>Timematoidea</taxon>
        <taxon>Timematidae</taxon>
        <taxon>Timema</taxon>
    </lineage>
</organism>
<accession>A0A7R9HTI4</accession>
<name>A0A7R9HTI4_9NEOP</name>
<protein>
    <submittedName>
        <fullName evidence="2">Uncharacterized protein</fullName>
    </submittedName>
</protein>
<feature type="region of interest" description="Disordered" evidence="1">
    <location>
        <begin position="301"/>
        <end position="378"/>
    </location>
</feature>
<dbReference type="AlphaFoldDB" id="A0A7R9HTI4"/>
<gene>
    <name evidence="2" type="ORF">TMSB3V08_LOCUS11049</name>
</gene>
<dbReference type="EMBL" id="OB797517">
    <property type="protein sequence ID" value="CAD7434397.1"/>
    <property type="molecule type" value="Genomic_DNA"/>
</dbReference>
<sequence length="378" mass="41820">MTRPPPYPPILKLSLLMGPESFHEVSKTAACDRNEEQGYFGLVPALPVTERRGTSLLRACYSAYLIREPVTNRKSPFRPSEQADVAIGLILVFSGLMVLGQSSSSPSQQTIRGVKAGICTLPYLTSIMLDSERKECLNTIDSAPLAWYRGAEHRRPNKGDVITRFILGFEKQTTITRASRLLQPCEIFPIRASRELAELIMDTRFIVLGGKSWSFGLLPKLVRRQPDNMENHLIVQRDELGVLYLRTHMIRSWIIEQLPHKPRPHKRALEASLLSSDEEGVAPASPFPSSSSSEKSVASATLASSSSSSEKASRTDGSDASPTKAAGSSAKDHWRQCIIKDSWRQSQQGVARIPLEAAHHKGSRVGVAPKTRKRLTDK</sequence>
<proteinExistence type="predicted"/>
<evidence type="ECO:0000313" key="2">
    <source>
        <dbReference type="EMBL" id="CAD7434397.1"/>
    </source>
</evidence>
<evidence type="ECO:0000256" key="1">
    <source>
        <dbReference type="SAM" id="MobiDB-lite"/>
    </source>
</evidence>
<reference evidence="2" key="1">
    <citation type="submission" date="2020-11" db="EMBL/GenBank/DDBJ databases">
        <authorList>
            <person name="Tran Van P."/>
        </authorList>
    </citation>
    <scope>NUCLEOTIDE SEQUENCE</scope>
</reference>
<feature type="compositionally biased region" description="Low complexity" evidence="1">
    <location>
        <begin position="301"/>
        <end position="310"/>
    </location>
</feature>